<dbReference type="EC" id="2.1.1.-" evidence="9"/>
<feature type="transmembrane region" description="Helical" evidence="10">
    <location>
        <begin position="153"/>
        <end position="171"/>
    </location>
</feature>
<feature type="domain" description="Prepilin peptidase A24 N-terminal" evidence="12">
    <location>
        <begin position="15"/>
        <end position="96"/>
    </location>
</feature>
<comment type="catalytic activity">
    <reaction evidence="9">
        <text>Typically cleaves a -Gly-|-Phe- bond to release an N-terminal, basic peptide of 5-8 residues from type IV prepilin, and then N-methylates the new N-terminal amino group, the methyl donor being S-adenosyl-L-methionine.</text>
        <dbReference type="EC" id="3.4.23.43"/>
    </reaction>
</comment>
<organism evidence="13 15">
    <name type="scientific">Iodidimonas gelatinilytica</name>
    <dbReference type="NCBI Taxonomy" id="1236966"/>
    <lineage>
        <taxon>Bacteria</taxon>
        <taxon>Pseudomonadati</taxon>
        <taxon>Pseudomonadota</taxon>
        <taxon>Alphaproteobacteria</taxon>
        <taxon>Iodidimonadales</taxon>
        <taxon>Iodidimonadaceae</taxon>
        <taxon>Iodidimonas</taxon>
    </lineage>
</organism>
<dbReference type="Proteomes" id="UP000322084">
    <property type="component" value="Unassembled WGS sequence"/>
</dbReference>
<comment type="caution">
    <text evidence="13">The sequence shown here is derived from an EMBL/GenBank/DDBJ whole genome shotgun (WGS) entry which is preliminary data.</text>
</comment>
<dbReference type="Pfam" id="PF06750">
    <property type="entry name" value="A24_N_bact"/>
    <property type="match status" value="1"/>
</dbReference>
<keyword evidence="9" id="KW-0511">Multifunctional enzyme</keyword>
<evidence type="ECO:0000256" key="3">
    <source>
        <dbReference type="ARBA" id="ARBA00022475"/>
    </source>
</evidence>
<accession>A0A5A7MUL2</accession>
<keyword evidence="9" id="KW-0808">Transferase</keyword>
<evidence type="ECO:0000313" key="15">
    <source>
        <dbReference type="Proteomes" id="UP000322084"/>
    </source>
</evidence>
<dbReference type="InterPro" id="IPR050882">
    <property type="entry name" value="Prepilin_peptidase/N-MTase"/>
</dbReference>
<keyword evidence="3" id="KW-1003">Cell membrane</keyword>
<dbReference type="InterPro" id="IPR000045">
    <property type="entry name" value="Prepilin_IV_endopep_pep"/>
</dbReference>
<comment type="similarity">
    <text evidence="2 8">Belongs to the peptidase A24 family.</text>
</comment>
<dbReference type="InterPro" id="IPR014032">
    <property type="entry name" value="Peptidase_A24A_bac"/>
</dbReference>
<dbReference type="Gene3D" id="1.20.120.1220">
    <property type="match status" value="1"/>
</dbReference>
<dbReference type="InterPro" id="IPR010627">
    <property type="entry name" value="Prepilin_pept_A24_N"/>
</dbReference>
<proteinExistence type="inferred from homology"/>
<evidence type="ECO:0000256" key="9">
    <source>
        <dbReference type="RuleBase" id="RU003794"/>
    </source>
</evidence>
<feature type="transmembrane region" description="Helical" evidence="10">
    <location>
        <begin position="80"/>
        <end position="101"/>
    </location>
</feature>
<evidence type="ECO:0000256" key="10">
    <source>
        <dbReference type="SAM" id="Phobius"/>
    </source>
</evidence>
<evidence type="ECO:0000259" key="12">
    <source>
        <dbReference type="Pfam" id="PF06750"/>
    </source>
</evidence>
<keyword evidence="5 9" id="KW-0812">Transmembrane</keyword>
<evidence type="ECO:0000313" key="16">
    <source>
        <dbReference type="Proteomes" id="UP000325187"/>
    </source>
</evidence>
<dbReference type="PANTHER" id="PTHR30487:SF0">
    <property type="entry name" value="PREPILIN LEADER PEPTIDASE_N-METHYLTRANSFERASE-RELATED"/>
    <property type="match status" value="1"/>
</dbReference>
<evidence type="ECO:0000313" key="13">
    <source>
        <dbReference type="EMBL" id="GEQ97367.1"/>
    </source>
</evidence>
<evidence type="ECO:0000259" key="11">
    <source>
        <dbReference type="Pfam" id="PF01478"/>
    </source>
</evidence>
<evidence type="ECO:0000256" key="2">
    <source>
        <dbReference type="ARBA" id="ARBA00005801"/>
    </source>
</evidence>
<feature type="transmembrane region" description="Helical" evidence="10">
    <location>
        <begin position="47"/>
        <end position="68"/>
    </location>
</feature>
<keyword evidence="9" id="KW-0645">Protease</keyword>
<keyword evidence="9" id="KW-0378">Hydrolase</keyword>
<dbReference type="GO" id="GO:0008168">
    <property type="term" value="F:methyltransferase activity"/>
    <property type="evidence" value="ECO:0007669"/>
    <property type="project" value="UniProtKB-KW"/>
</dbReference>
<evidence type="ECO:0000256" key="6">
    <source>
        <dbReference type="ARBA" id="ARBA00022989"/>
    </source>
</evidence>
<feature type="transmembrane region" description="Helical" evidence="10">
    <location>
        <begin position="7"/>
        <end position="27"/>
    </location>
</feature>
<evidence type="ECO:0000313" key="14">
    <source>
        <dbReference type="EMBL" id="GEQ99692.1"/>
    </source>
</evidence>
<keyword evidence="4" id="KW-0997">Cell inner membrane</keyword>
<dbReference type="GO" id="GO:0005886">
    <property type="term" value="C:plasma membrane"/>
    <property type="evidence" value="ECO:0007669"/>
    <property type="project" value="UniProtKB-SubCell"/>
</dbReference>
<keyword evidence="16" id="KW-1185">Reference proteome</keyword>
<evidence type="ECO:0000256" key="1">
    <source>
        <dbReference type="ARBA" id="ARBA00004429"/>
    </source>
</evidence>
<dbReference type="Pfam" id="PF01478">
    <property type="entry name" value="Peptidase_A24"/>
    <property type="match status" value="1"/>
</dbReference>
<dbReference type="GO" id="GO:0032259">
    <property type="term" value="P:methylation"/>
    <property type="evidence" value="ECO:0007669"/>
    <property type="project" value="UniProtKB-KW"/>
</dbReference>
<comment type="subcellular location">
    <subcellularLocation>
        <location evidence="1">Cell inner membrane</location>
        <topology evidence="1">Multi-pass membrane protein</topology>
    </subcellularLocation>
    <subcellularLocation>
        <location evidence="9">Cell membrane</location>
        <topology evidence="9">Multi-pass membrane protein</topology>
    </subcellularLocation>
</comment>
<feature type="transmembrane region" description="Helical" evidence="10">
    <location>
        <begin position="192"/>
        <end position="216"/>
    </location>
</feature>
<dbReference type="PRINTS" id="PR00864">
    <property type="entry name" value="PREPILNPTASE"/>
</dbReference>
<feature type="transmembrane region" description="Helical" evidence="10">
    <location>
        <begin position="236"/>
        <end position="257"/>
    </location>
</feature>
<dbReference type="GO" id="GO:0004190">
    <property type="term" value="F:aspartic-type endopeptidase activity"/>
    <property type="evidence" value="ECO:0007669"/>
    <property type="project" value="UniProtKB-EC"/>
</dbReference>
<dbReference type="AlphaFoldDB" id="A0A5A7MN40"/>
<keyword evidence="6 10" id="KW-1133">Transmembrane helix</keyword>
<dbReference type="RefSeq" id="WP_149999860.1">
    <property type="nucleotide sequence ID" value="NZ_BKCL01000002.1"/>
</dbReference>
<name>A0A5A7MN40_9PROT</name>
<evidence type="ECO:0000256" key="7">
    <source>
        <dbReference type="ARBA" id="ARBA00023136"/>
    </source>
</evidence>
<evidence type="ECO:0000256" key="8">
    <source>
        <dbReference type="RuleBase" id="RU003793"/>
    </source>
</evidence>
<dbReference type="GO" id="GO:0006465">
    <property type="term" value="P:signal peptide processing"/>
    <property type="evidence" value="ECO:0007669"/>
    <property type="project" value="TreeGrafter"/>
</dbReference>
<feature type="domain" description="Prepilin type IV endopeptidase peptidase" evidence="11">
    <location>
        <begin position="108"/>
        <end position="215"/>
    </location>
</feature>
<evidence type="ECO:0000256" key="4">
    <source>
        <dbReference type="ARBA" id="ARBA00022519"/>
    </source>
</evidence>
<evidence type="ECO:0000256" key="5">
    <source>
        <dbReference type="ARBA" id="ARBA00022692"/>
    </source>
</evidence>
<keyword evidence="9" id="KW-0489">Methyltransferase</keyword>
<protein>
    <recommendedName>
        <fullName evidence="9">Prepilin leader peptidase/N-methyltransferase</fullName>
        <ecNumber evidence="9">2.1.1.-</ecNumber>
        <ecNumber evidence="9">3.4.23.43</ecNumber>
    </recommendedName>
</protein>
<comment type="function">
    <text evidence="9">Plays an essential role in type IV pili and type II pseudopili formation by proteolytically removing the leader sequence from substrate proteins and subsequently monomethylating the alpha-amino group of the newly exposed N-terminal phenylalanine.</text>
</comment>
<dbReference type="EMBL" id="BKCM01000001">
    <property type="protein sequence ID" value="GEQ99692.1"/>
    <property type="molecule type" value="Genomic_DNA"/>
</dbReference>
<accession>A0A5A7MN40</accession>
<keyword evidence="7 10" id="KW-0472">Membrane</keyword>
<dbReference type="Proteomes" id="UP000325187">
    <property type="component" value="Unassembled WGS sequence"/>
</dbReference>
<dbReference type="EC" id="3.4.23.43" evidence="9"/>
<reference evidence="15 16" key="1">
    <citation type="submission" date="2019-09" db="EMBL/GenBank/DDBJ databases">
        <title>NBRP : Genome information of microbial organism related human and environment.</title>
        <authorList>
            <person name="Hattori M."/>
            <person name="Oshima K."/>
            <person name="Inaba H."/>
            <person name="Suda W."/>
            <person name="Sakamoto M."/>
            <person name="Iino T."/>
            <person name="Kitahara M."/>
            <person name="Oshida Y."/>
            <person name="Iida T."/>
            <person name="Kudo T."/>
            <person name="Itoh T."/>
            <person name="Ohkuma M."/>
        </authorList>
    </citation>
    <scope>NUCLEOTIDE SEQUENCE [LARGE SCALE GENOMIC DNA]</scope>
    <source>
        <strain evidence="13 15">Hi-2</strain>
        <strain evidence="14 16">Mie-1</strain>
    </source>
</reference>
<sequence length="258" mass="27444">MIQTDFLLGVLSLIFAPFLGSFFALLADRFPREEPVGLTRSACRSCATPLTVLDLVPILSFLCLRGRCRHCGASIPKQTVLFELGALVLAGQAFLAFGGGWPVPLSLMLGLVLLTLSVIDGAHFYLPDKLTLPLVLAGLAVAALGLGTDLLSAAIGAVIGYGLLYGIAFFYRMMRGREGLGLGDAKLLAAAGAWLGWFSLPYVLVIASLCGLFYAFILQRMGRGLSAQDALPFGPFLAFGFWLVWLYGPAIYGLGAAF</sequence>
<dbReference type="PANTHER" id="PTHR30487">
    <property type="entry name" value="TYPE 4 PREPILIN-LIKE PROTEINS LEADER PEPTIDE-PROCESSING ENZYME"/>
    <property type="match status" value="1"/>
</dbReference>
<feature type="transmembrane region" description="Helical" evidence="10">
    <location>
        <begin position="130"/>
        <end position="147"/>
    </location>
</feature>
<dbReference type="EMBL" id="BKCL01000002">
    <property type="protein sequence ID" value="GEQ97367.1"/>
    <property type="molecule type" value="Genomic_DNA"/>
</dbReference>
<gene>
    <name evidence="13" type="ORF">JCM17844_10040</name>
    <name evidence="14" type="ORF">JCM17845_03160</name>
</gene>